<dbReference type="InterPro" id="IPR015914">
    <property type="entry name" value="PAPs_N"/>
</dbReference>
<evidence type="ECO:0000313" key="5">
    <source>
        <dbReference type="Proteomes" id="UP001172083"/>
    </source>
</evidence>
<dbReference type="SUPFAM" id="SSF49363">
    <property type="entry name" value="Purple acid phosphatase, N-terminal domain"/>
    <property type="match status" value="1"/>
</dbReference>
<keyword evidence="4" id="KW-0378">Hydrolase</keyword>
<dbReference type="SUPFAM" id="SSF56300">
    <property type="entry name" value="Metallo-dependent phosphatases"/>
    <property type="match status" value="1"/>
</dbReference>
<dbReference type="EMBL" id="JAUJEB010000003">
    <property type="protein sequence ID" value="MDN5213359.1"/>
    <property type="molecule type" value="Genomic_DNA"/>
</dbReference>
<keyword evidence="5" id="KW-1185">Reference proteome</keyword>
<evidence type="ECO:0000256" key="1">
    <source>
        <dbReference type="ARBA" id="ARBA00022729"/>
    </source>
</evidence>
<feature type="domain" description="Calcineurin-like phosphoesterase" evidence="2">
    <location>
        <begin position="138"/>
        <end position="330"/>
    </location>
</feature>
<dbReference type="RefSeq" id="WP_346758699.1">
    <property type="nucleotide sequence ID" value="NZ_JAUJEB010000003.1"/>
</dbReference>
<dbReference type="Pfam" id="PF00149">
    <property type="entry name" value="Metallophos"/>
    <property type="match status" value="1"/>
</dbReference>
<dbReference type="PANTHER" id="PTHR45867:SF3">
    <property type="entry name" value="ACID PHOSPHATASE TYPE 7"/>
    <property type="match status" value="1"/>
</dbReference>
<evidence type="ECO:0000259" key="3">
    <source>
        <dbReference type="Pfam" id="PF16656"/>
    </source>
</evidence>
<dbReference type="PANTHER" id="PTHR45867">
    <property type="entry name" value="PURPLE ACID PHOSPHATASE"/>
    <property type="match status" value="1"/>
</dbReference>
<dbReference type="Gene3D" id="2.60.40.380">
    <property type="entry name" value="Purple acid phosphatase-like, N-terminal"/>
    <property type="match status" value="1"/>
</dbReference>
<dbReference type="InterPro" id="IPR008963">
    <property type="entry name" value="Purple_acid_Pase-like_N"/>
</dbReference>
<feature type="domain" description="Purple acid phosphatase N-terminal" evidence="3">
    <location>
        <begin position="33"/>
        <end position="129"/>
    </location>
</feature>
<dbReference type="PROSITE" id="PS51257">
    <property type="entry name" value="PROKAR_LIPOPROTEIN"/>
    <property type="match status" value="1"/>
</dbReference>
<dbReference type="InterPro" id="IPR004843">
    <property type="entry name" value="Calcineurin-like_PHP"/>
</dbReference>
<sequence>MKIRTYPCLIIFILASCTQPANESRSDSGPPLPHHIKLSWVTSPATSQAVSWRTGARVTQGYLEYAEATASPFFQDDIIQIKAQSDSLTSDDGLWNYHTVNIKGLKPNSLYSYRVGSDSSWSEWSEFRTATGGLEPFKFIYFGDVQRDIYSLGSRAIRQAILANPDAKFMLYGGDMVHRGALNIENWNEFFPAGGWIFKNIPTIATPGNHEHVNAKSGEDLADLWYLNFAFPKNGPENHLEETFYVDYNNIRVISLNLCRYKFKEDRKEIYKWTESRLKEFTGDWVFITHHYAMDASARNRKPGIRFPEFKKLYERYQVPILLTGHEHVYARGRMGADFPIYVVSVAGPYQNAIQFGDWIERAGTSLQLYQEIHVSPDTLHYVAKTVVGEVYDDFTIIRDKSGKLNFKVKDNLMPESLIPTINFGERYDKELVDSYEADKEAYLKRNKE</sequence>
<gene>
    <name evidence="4" type="ORF">QQ020_14915</name>
</gene>
<keyword evidence="1" id="KW-0732">Signal</keyword>
<dbReference type="Gene3D" id="3.60.21.10">
    <property type="match status" value="1"/>
</dbReference>
<comment type="caution">
    <text evidence="4">The sequence shown here is derived from an EMBL/GenBank/DDBJ whole genome shotgun (WGS) entry which is preliminary data.</text>
</comment>
<proteinExistence type="predicted"/>
<evidence type="ECO:0000313" key="4">
    <source>
        <dbReference type="EMBL" id="MDN5213359.1"/>
    </source>
</evidence>
<accession>A0ABT8L6I6</accession>
<dbReference type="Proteomes" id="UP001172083">
    <property type="component" value="Unassembled WGS sequence"/>
</dbReference>
<dbReference type="EC" id="3.1.-.-" evidence="4"/>
<organism evidence="4 5">
    <name type="scientific">Agaribacillus aureus</name>
    <dbReference type="NCBI Taxonomy" id="3051825"/>
    <lineage>
        <taxon>Bacteria</taxon>
        <taxon>Pseudomonadati</taxon>
        <taxon>Bacteroidota</taxon>
        <taxon>Cytophagia</taxon>
        <taxon>Cytophagales</taxon>
        <taxon>Splendidivirgaceae</taxon>
        <taxon>Agaribacillus</taxon>
    </lineage>
</organism>
<name>A0ABT8L6I6_9BACT</name>
<evidence type="ECO:0000259" key="2">
    <source>
        <dbReference type="Pfam" id="PF00149"/>
    </source>
</evidence>
<dbReference type="InterPro" id="IPR029052">
    <property type="entry name" value="Metallo-depent_PP-like"/>
</dbReference>
<reference evidence="4" key="1">
    <citation type="submission" date="2023-06" db="EMBL/GenBank/DDBJ databases">
        <title>Genomic of Agaribacillus aureum.</title>
        <authorList>
            <person name="Wang G."/>
        </authorList>
    </citation>
    <scope>NUCLEOTIDE SEQUENCE</scope>
    <source>
        <strain evidence="4">BMA12</strain>
    </source>
</reference>
<dbReference type="GO" id="GO:0016787">
    <property type="term" value="F:hydrolase activity"/>
    <property type="evidence" value="ECO:0007669"/>
    <property type="project" value="UniProtKB-KW"/>
</dbReference>
<protein>
    <submittedName>
        <fullName evidence="4">FN3 domain-containing metallophosphoesterase family protein</fullName>
        <ecNumber evidence="4">3.1.-.-</ecNumber>
    </submittedName>
</protein>
<dbReference type="Pfam" id="PF16656">
    <property type="entry name" value="Pur_ac_phosph_N"/>
    <property type="match status" value="1"/>
</dbReference>